<dbReference type="InterPro" id="IPR019734">
    <property type="entry name" value="TPR_rpt"/>
</dbReference>
<dbReference type="Gene3D" id="1.10.510.10">
    <property type="entry name" value="Transferase(Phosphotransferase) domain 1"/>
    <property type="match status" value="1"/>
</dbReference>
<name>A7NGC3_ROSCS</name>
<dbReference type="PROSITE" id="PS50293">
    <property type="entry name" value="TPR_REGION"/>
    <property type="match status" value="2"/>
</dbReference>
<dbReference type="CDD" id="cd14014">
    <property type="entry name" value="STKc_PknB_like"/>
    <property type="match status" value="1"/>
</dbReference>
<dbReference type="SMART" id="SM00220">
    <property type="entry name" value="S_TKc"/>
    <property type="match status" value="1"/>
</dbReference>
<dbReference type="PANTHER" id="PTHR43289">
    <property type="entry name" value="MITOGEN-ACTIVATED PROTEIN KINASE KINASE KINASE 20-RELATED"/>
    <property type="match status" value="1"/>
</dbReference>
<evidence type="ECO:0000256" key="1">
    <source>
        <dbReference type="ARBA" id="ARBA00022679"/>
    </source>
</evidence>
<feature type="repeat" description="TPR" evidence="5">
    <location>
        <begin position="432"/>
        <end position="465"/>
    </location>
</feature>
<reference evidence="7 8" key="1">
    <citation type="submission" date="2007-08" db="EMBL/GenBank/DDBJ databases">
        <title>Complete sequence of Roseiflexus castenholzii DSM 13941.</title>
        <authorList>
            <consortium name="US DOE Joint Genome Institute"/>
            <person name="Copeland A."/>
            <person name="Lucas S."/>
            <person name="Lapidus A."/>
            <person name="Barry K."/>
            <person name="Glavina del Rio T."/>
            <person name="Dalin E."/>
            <person name="Tice H."/>
            <person name="Pitluck S."/>
            <person name="Thompson L.S."/>
            <person name="Brettin T."/>
            <person name="Bruce D."/>
            <person name="Detter J.C."/>
            <person name="Han C."/>
            <person name="Tapia R."/>
            <person name="Schmutz J."/>
            <person name="Larimer F."/>
            <person name="Land M."/>
            <person name="Hauser L."/>
            <person name="Kyrpides N."/>
            <person name="Mikhailova N."/>
            <person name="Bryant D.A."/>
            <person name="Hanada S."/>
            <person name="Tsukatani Y."/>
            <person name="Richardson P."/>
        </authorList>
    </citation>
    <scope>NUCLEOTIDE SEQUENCE [LARGE SCALE GENOMIC DNA]</scope>
    <source>
        <strain evidence="8">DSM 13941 / HLO8</strain>
    </source>
</reference>
<keyword evidence="2" id="KW-0547">Nucleotide-binding</keyword>
<evidence type="ECO:0000256" key="4">
    <source>
        <dbReference type="ARBA" id="ARBA00022840"/>
    </source>
</evidence>
<dbReference type="SUPFAM" id="SSF48452">
    <property type="entry name" value="TPR-like"/>
    <property type="match status" value="1"/>
</dbReference>
<keyword evidence="3 7" id="KW-0418">Kinase</keyword>
<dbReference type="AlphaFoldDB" id="A7NGC3"/>
<dbReference type="GO" id="GO:0004674">
    <property type="term" value="F:protein serine/threonine kinase activity"/>
    <property type="evidence" value="ECO:0007669"/>
    <property type="project" value="UniProtKB-KW"/>
</dbReference>
<keyword evidence="5" id="KW-0802">TPR repeat</keyword>
<dbReference type="GO" id="GO:0005524">
    <property type="term" value="F:ATP binding"/>
    <property type="evidence" value="ECO:0007669"/>
    <property type="project" value="UniProtKB-KW"/>
</dbReference>
<dbReference type="RefSeq" id="WP_011997914.1">
    <property type="nucleotide sequence ID" value="NC_009767.1"/>
</dbReference>
<feature type="repeat" description="TPR" evidence="5">
    <location>
        <begin position="500"/>
        <end position="533"/>
    </location>
</feature>
<accession>A7NGC3</accession>
<dbReference type="Pfam" id="PF00069">
    <property type="entry name" value="Pkinase"/>
    <property type="match status" value="1"/>
</dbReference>
<gene>
    <name evidence="7" type="ordered locus">Rcas_0378</name>
</gene>
<dbReference type="InterPro" id="IPR011009">
    <property type="entry name" value="Kinase-like_dom_sf"/>
</dbReference>
<dbReference type="SUPFAM" id="SSF56112">
    <property type="entry name" value="Protein kinase-like (PK-like)"/>
    <property type="match status" value="1"/>
</dbReference>
<dbReference type="eggNOG" id="COG0457">
    <property type="taxonomic scope" value="Bacteria"/>
</dbReference>
<dbReference type="Gene3D" id="1.25.40.10">
    <property type="entry name" value="Tetratricopeptide repeat domain"/>
    <property type="match status" value="2"/>
</dbReference>
<dbReference type="InterPro" id="IPR008271">
    <property type="entry name" value="Ser/Thr_kinase_AS"/>
</dbReference>
<evidence type="ECO:0000256" key="3">
    <source>
        <dbReference type="ARBA" id="ARBA00022777"/>
    </source>
</evidence>
<dbReference type="PROSITE" id="PS50011">
    <property type="entry name" value="PROTEIN_KINASE_DOM"/>
    <property type="match status" value="1"/>
</dbReference>
<evidence type="ECO:0000256" key="5">
    <source>
        <dbReference type="PROSITE-ProRule" id="PRU00339"/>
    </source>
</evidence>
<dbReference type="InterPro" id="IPR011990">
    <property type="entry name" value="TPR-like_helical_dom_sf"/>
</dbReference>
<sequence length="545" mass="62139">MLKRWFQRRRRLSDAQLGREYRVDDVIEQRYEVQQVRRGYMGVVYIAYDRQRRRRVVLKTYQTKYIWDEAAIRRFNAEAELWIRLGSHPNIVCAYDIHTYMGRPHVVAEYVHGGPLRALVGRISPQEAVDYGIQICRGMQHAVERLNLVHRDLKPDNIMISFDGRAKVTDFGLSKVLRPWQTLFDAEPVEMQSRASVRAAFSTSGLGGTLPYMAPELFNGAAASVWSDIYAFGVTLYELFVGRLPFDAQRDDTLIRLIRRAPPPDPRLLAPNTPPDAAAIVMRCLAKRPVERFQSFAELETALQQVREALVGSPFPRESAFDDRDEAEHWKERGLAHMNMGEYKEAIRCFKRTVELDQDQPDGWNLIARCSLQLWLYHEALQAVDEGLRRAVSRTEFAHLYGARGDIFATMQKPVDALAAFDKALSYTPTAPALWRSKGVLLQRLGEMAQAQEYLEKAIQLDPSDAVARRLLGDVLCASGRHKSAANSYAEALKLDPRSVDGWVRYGNCLLHLARLEEAKHAFEKALQIDPESSEARAGLQRVKK</sequence>
<dbReference type="STRING" id="383372.Rcas_0378"/>
<keyword evidence="8" id="KW-1185">Reference proteome</keyword>
<keyword evidence="1" id="KW-0808">Transferase</keyword>
<dbReference type="HOGENOM" id="CLU_491573_0_0_0"/>
<dbReference type="Gene3D" id="3.30.200.20">
    <property type="entry name" value="Phosphorylase Kinase, domain 1"/>
    <property type="match status" value="1"/>
</dbReference>
<evidence type="ECO:0000313" key="7">
    <source>
        <dbReference type="EMBL" id="ABU56510.1"/>
    </source>
</evidence>
<dbReference type="EMBL" id="CP000804">
    <property type="protein sequence ID" value="ABU56510.1"/>
    <property type="molecule type" value="Genomic_DNA"/>
</dbReference>
<keyword evidence="7" id="KW-0723">Serine/threonine-protein kinase</keyword>
<proteinExistence type="predicted"/>
<feature type="repeat" description="TPR" evidence="5">
    <location>
        <begin position="466"/>
        <end position="499"/>
    </location>
</feature>
<dbReference type="Proteomes" id="UP000000263">
    <property type="component" value="Chromosome"/>
</dbReference>
<dbReference type="SMART" id="SM00028">
    <property type="entry name" value="TPR"/>
    <property type="match status" value="6"/>
</dbReference>
<dbReference type="Pfam" id="PF14559">
    <property type="entry name" value="TPR_19"/>
    <property type="match status" value="1"/>
</dbReference>
<keyword evidence="4" id="KW-0067">ATP-binding</keyword>
<evidence type="ECO:0000313" key="8">
    <source>
        <dbReference type="Proteomes" id="UP000000263"/>
    </source>
</evidence>
<evidence type="ECO:0000256" key="2">
    <source>
        <dbReference type="ARBA" id="ARBA00022741"/>
    </source>
</evidence>
<evidence type="ECO:0000259" key="6">
    <source>
        <dbReference type="PROSITE" id="PS50011"/>
    </source>
</evidence>
<dbReference type="KEGG" id="rca:Rcas_0378"/>
<dbReference type="PROSITE" id="PS50005">
    <property type="entry name" value="TPR"/>
    <property type="match status" value="5"/>
</dbReference>
<feature type="domain" description="Protein kinase" evidence="6">
    <location>
        <begin position="30"/>
        <end position="310"/>
    </location>
</feature>
<dbReference type="PANTHER" id="PTHR43289:SF34">
    <property type="entry name" value="SERINE_THREONINE-PROTEIN KINASE YBDM-RELATED"/>
    <property type="match status" value="1"/>
</dbReference>
<dbReference type="Pfam" id="PF00515">
    <property type="entry name" value="TPR_1"/>
    <property type="match status" value="1"/>
</dbReference>
<dbReference type="Pfam" id="PF13371">
    <property type="entry name" value="TPR_9"/>
    <property type="match status" value="1"/>
</dbReference>
<organism evidence="7 8">
    <name type="scientific">Roseiflexus castenholzii (strain DSM 13941 / HLO8)</name>
    <dbReference type="NCBI Taxonomy" id="383372"/>
    <lineage>
        <taxon>Bacteria</taxon>
        <taxon>Bacillati</taxon>
        <taxon>Chloroflexota</taxon>
        <taxon>Chloroflexia</taxon>
        <taxon>Chloroflexales</taxon>
        <taxon>Roseiflexineae</taxon>
        <taxon>Roseiflexaceae</taxon>
        <taxon>Roseiflexus</taxon>
    </lineage>
</organism>
<feature type="repeat" description="TPR" evidence="5">
    <location>
        <begin position="398"/>
        <end position="431"/>
    </location>
</feature>
<feature type="repeat" description="TPR" evidence="5">
    <location>
        <begin position="327"/>
        <end position="360"/>
    </location>
</feature>
<dbReference type="eggNOG" id="COG0515">
    <property type="taxonomic scope" value="Bacteria"/>
</dbReference>
<protein>
    <submittedName>
        <fullName evidence="7">Serine/threonine protein kinase with TPR repeats</fullName>
    </submittedName>
</protein>
<dbReference type="OrthoDB" id="9788659at2"/>
<dbReference type="PROSITE" id="PS00108">
    <property type="entry name" value="PROTEIN_KINASE_ST"/>
    <property type="match status" value="1"/>
</dbReference>
<dbReference type="InterPro" id="IPR000719">
    <property type="entry name" value="Prot_kinase_dom"/>
</dbReference>